<organism evidence="3 4">
    <name type="scientific">Mesorhabditis belari</name>
    <dbReference type="NCBI Taxonomy" id="2138241"/>
    <lineage>
        <taxon>Eukaryota</taxon>
        <taxon>Metazoa</taxon>
        <taxon>Ecdysozoa</taxon>
        <taxon>Nematoda</taxon>
        <taxon>Chromadorea</taxon>
        <taxon>Rhabditida</taxon>
        <taxon>Rhabditina</taxon>
        <taxon>Rhabditomorpha</taxon>
        <taxon>Rhabditoidea</taxon>
        <taxon>Rhabditidae</taxon>
        <taxon>Mesorhabditinae</taxon>
        <taxon>Mesorhabditis</taxon>
    </lineage>
</organism>
<evidence type="ECO:0000256" key="1">
    <source>
        <dbReference type="SAM" id="MobiDB-lite"/>
    </source>
</evidence>
<name>A0AAF3FS61_9BILA</name>
<accession>A0AAF3FS61</accession>
<feature type="chain" id="PRO_5041894100" evidence="2">
    <location>
        <begin position="20"/>
        <end position="95"/>
    </location>
</feature>
<keyword evidence="3" id="KW-1185">Reference proteome</keyword>
<sequence length="95" mass="11098">MNSFLFMLSFLLMLSIVCGRAILDDAIHSVRKQDSNSNREIIPTNDRLKRSTAEELGKKRRRRLNPPPNLRLRSRMMAALNNRIHRKESTLQKLP</sequence>
<reference evidence="4 5" key="1">
    <citation type="submission" date="2024-02" db="UniProtKB">
        <authorList>
            <consortium name="WormBaseParasite"/>
        </authorList>
    </citation>
    <scope>IDENTIFICATION</scope>
</reference>
<dbReference type="Proteomes" id="UP000887575">
    <property type="component" value="Unassembled WGS sequence"/>
</dbReference>
<evidence type="ECO:0000256" key="2">
    <source>
        <dbReference type="SAM" id="SignalP"/>
    </source>
</evidence>
<dbReference type="AlphaFoldDB" id="A0AAF3FS61"/>
<evidence type="ECO:0000313" key="4">
    <source>
        <dbReference type="WBParaSite" id="MBELARI_LOCUS8529"/>
    </source>
</evidence>
<feature type="region of interest" description="Disordered" evidence="1">
    <location>
        <begin position="33"/>
        <end position="69"/>
    </location>
</feature>
<dbReference type="WBParaSite" id="MBELARI_LOCUS8529">
    <property type="protein sequence ID" value="MBELARI_LOCUS8529"/>
    <property type="gene ID" value="MBELARI_LOCUS8529"/>
</dbReference>
<protein>
    <submittedName>
        <fullName evidence="4 5">Secreted protein</fullName>
    </submittedName>
</protein>
<feature type="compositionally biased region" description="Basic and acidic residues" evidence="1">
    <location>
        <begin position="46"/>
        <end position="57"/>
    </location>
</feature>
<keyword evidence="2" id="KW-0732">Signal</keyword>
<evidence type="ECO:0000313" key="3">
    <source>
        <dbReference type="Proteomes" id="UP000887575"/>
    </source>
</evidence>
<evidence type="ECO:0000313" key="5">
    <source>
        <dbReference type="WBParaSite" id="MBELARI_LOCUS8832"/>
    </source>
</evidence>
<feature type="signal peptide" evidence="2">
    <location>
        <begin position="1"/>
        <end position="19"/>
    </location>
</feature>
<proteinExistence type="predicted"/>
<dbReference type="WBParaSite" id="MBELARI_LOCUS8832">
    <property type="protein sequence ID" value="MBELARI_LOCUS8832"/>
    <property type="gene ID" value="MBELARI_LOCUS8832"/>
</dbReference>